<proteinExistence type="predicted"/>
<evidence type="ECO:0000256" key="2">
    <source>
        <dbReference type="ARBA" id="ARBA00022475"/>
    </source>
</evidence>
<comment type="caution">
    <text evidence="11">The sequence shown here is derived from an EMBL/GenBank/DDBJ whole genome shotgun (WGS) entry which is preliminary data.</text>
</comment>
<evidence type="ECO:0000256" key="8">
    <source>
        <dbReference type="ARBA" id="ARBA00022989"/>
    </source>
</evidence>
<evidence type="ECO:0000313" key="12">
    <source>
        <dbReference type="Proteomes" id="UP000275910"/>
    </source>
</evidence>
<dbReference type="PANTHER" id="PTHR30561:SF9">
    <property type="entry name" value="4-AMINO-4-DEOXY-L-ARABINOSE-PHOSPHOUNDECAPRENOL FLIPPASE SUBUNIT ARNF-RELATED"/>
    <property type="match status" value="1"/>
</dbReference>
<evidence type="ECO:0000256" key="1">
    <source>
        <dbReference type="ARBA" id="ARBA00004651"/>
    </source>
</evidence>
<evidence type="ECO:0000256" key="4">
    <source>
        <dbReference type="ARBA" id="ARBA00022519"/>
    </source>
</evidence>
<evidence type="ECO:0000256" key="10">
    <source>
        <dbReference type="ARBA" id="ARBA00023136"/>
    </source>
</evidence>
<dbReference type="Gene3D" id="1.10.3730.20">
    <property type="match status" value="1"/>
</dbReference>
<gene>
    <name evidence="11" type="ORF">D9T17_07635</name>
</gene>
<keyword evidence="6" id="KW-0812">Transmembrane</keyword>
<keyword evidence="9" id="KW-0443">Lipid metabolism</keyword>
<name>A0A1T3VNV2_LYSEN</name>
<evidence type="ECO:0000256" key="9">
    <source>
        <dbReference type="ARBA" id="ARBA00023098"/>
    </source>
</evidence>
<keyword evidence="2" id="KW-1003">Cell membrane</keyword>
<keyword evidence="8" id="KW-1133">Transmembrane helix</keyword>
<dbReference type="InterPro" id="IPR037185">
    <property type="entry name" value="EmrE-like"/>
</dbReference>
<dbReference type="SUPFAM" id="SSF103481">
    <property type="entry name" value="Multidrug resistance efflux transporter EmrE"/>
    <property type="match status" value="1"/>
</dbReference>
<dbReference type="InterPro" id="IPR000620">
    <property type="entry name" value="EamA_dom"/>
</dbReference>
<evidence type="ECO:0000256" key="6">
    <source>
        <dbReference type="ARBA" id="ARBA00022692"/>
    </source>
</evidence>
<dbReference type="GO" id="GO:0009245">
    <property type="term" value="P:lipid A biosynthetic process"/>
    <property type="evidence" value="ECO:0007669"/>
    <property type="project" value="UniProtKB-KW"/>
</dbReference>
<dbReference type="GO" id="GO:0005886">
    <property type="term" value="C:plasma membrane"/>
    <property type="evidence" value="ECO:0007669"/>
    <property type="project" value="UniProtKB-SubCell"/>
</dbReference>
<evidence type="ECO:0000313" key="11">
    <source>
        <dbReference type="EMBL" id="ROU07645.1"/>
    </source>
</evidence>
<dbReference type="GO" id="GO:0009103">
    <property type="term" value="P:lipopolysaccharide biosynthetic process"/>
    <property type="evidence" value="ECO:0007669"/>
    <property type="project" value="UniProtKB-KW"/>
</dbReference>
<evidence type="ECO:0000256" key="5">
    <source>
        <dbReference type="ARBA" id="ARBA00022556"/>
    </source>
</evidence>
<evidence type="ECO:0000256" key="3">
    <source>
        <dbReference type="ARBA" id="ARBA00022516"/>
    </source>
</evidence>
<dbReference type="Pfam" id="PF00892">
    <property type="entry name" value="EamA"/>
    <property type="match status" value="1"/>
</dbReference>
<keyword evidence="3" id="KW-0444">Lipid biosynthesis</keyword>
<comment type="subcellular location">
    <subcellularLocation>
        <location evidence="1">Cell membrane</location>
        <topology evidence="1">Multi-pass membrane protein</topology>
    </subcellularLocation>
</comment>
<dbReference type="GO" id="GO:0022857">
    <property type="term" value="F:transmembrane transporter activity"/>
    <property type="evidence" value="ECO:0007669"/>
    <property type="project" value="InterPro"/>
</dbReference>
<reference evidence="11 12" key="1">
    <citation type="submission" date="2018-10" db="EMBL/GenBank/DDBJ databases">
        <title>The genome of Lysobacter enzymogenes OH11.</title>
        <authorList>
            <person name="Liu F."/>
            <person name="Zhao Y."/>
            <person name="Qian G."/>
            <person name="Chen Y."/>
            <person name="Xu H."/>
        </authorList>
    </citation>
    <scope>NUCLEOTIDE SEQUENCE [LARGE SCALE GENOMIC DNA]</scope>
    <source>
        <strain evidence="11 12">OH11</strain>
    </source>
</reference>
<dbReference type="EMBL" id="RCTY01000020">
    <property type="protein sequence ID" value="ROU07645.1"/>
    <property type="molecule type" value="Genomic_DNA"/>
</dbReference>
<accession>A0A1T3VNV2</accession>
<keyword evidence="10" id="KW-0472">Membrane</keyword>
<keyword evidence="7" id="KW-0448">Lipopolysaccharide biosynthesis</keyword>
<organism evidence="11 12">
    <name type="scientific">Lysobacter enzymogenes</name>
    <dbReference type="NCBI Taxonomy" id="69"/>
    <lineage>
        <taxon>Bacteria</taxon>
        <taxon>Pseudomonadati</taxon>
        <taxon>Pseudomonadota</taxon>
        <taxon>Gammaproteobacteria</taxon>
        <taxon>Lysobacterales</taxon>
        <taxon>Lysobacteraceae</taxon>
        <taxon>Lysobacter</taxon>
    </lineage>
</organism>
<protein>
    <submittedName>
        <fullName evidence="11">Uncharacterized protein</fullName>
    </submittedName>
</protein>
<keyword evidence="5" id="KW-0441">Lipid A biosynthesis</keyword>
<dbReference type="InterPro" id="IPR000390">
    <property type="entry name" value="Small_drug/metabolite_transptr"/>
</dbReference>
<dbReference type="PANTHER" id="PTHR30561">
    <property type="entry name" value="SMR FAMILY PROTON-DEPENDENT DRUG EFFLUX TRANSPORTER SUGE"/>
    <property type="match status" value="1"/>
</dbReference>
<keyword evidence="4" id="KW-0997">Cell inner membrane</keyword>
<dbReference type="Proteomes" id="UP000275910">
    <property type="component" value="Unassembled WGS sequence"/>
</dbReference>
<dbReference type="RefSeq" id="WP_078996040.1">
    <property type="nucleotide sequence ID" value="NZ_CP110813.1"/>
</dbReference>
<dbReference type="AlphaFoldDB" id="A0A1T3VNV2"/>
<sequence length="120" mass="12715">MSNGGQLNLTTVAMILGTIAMLAAGQVLFKFAAGSLDFSNPRSLLSWPLFAALAVYGLATLAWLAVLARVPLSLAFPFYGLAFLLVPMLSVLILGEKLRYSTLLGGAIIMIGVVVSAREW</sequence>
<evidence type="ECO:0000256" key="7">
    <source>
        <dbReference type="ARBA" id="ARBA00022985"/>
    </source>
</evidence>